<dbReference type="AlphaFoldDB" id="A0A0K1Q069"/>
<name>A0A0K1Q069_9BACT</name>
<reference evidence="2 3" key="1">
    <citation type="submission" date="2015-08" db="EMBL/GenBank/DDBJ databases">
        <authorList>
            <person name="Babu N.S."/>
            <person name="Beckwith C.J."/>
            <person name="Beseler K.G."/>
            <person name="Brison A."/>
            <person name="Carone J.V."/>
            <person name="Caskin T.P."/>
            <person name="Diamond M."/>
            <person name="Durham M.E."/>
            <person name="Foxe J.M."/>
            <person name="Go M."/>
            <person name="Henderson B.A."/>
            <person name="Jones I.B."/>
            <person name="McGettigan J.A."/>
            <person name="Micheletti S.J."/>
            <person name="Nasrallah M.E."/>
            <person name="Ortiz D."/>
            <person name="Piller C.R."/>
            <person name="Privatt S.R."/>
            <person name="Schneider S.L."/>
            <person name="Sharp S."/>
            <person name="Smith T.C."/>
            <person name="Stanton J.D."/>
            <person name="Ullery H.E."/>
            <person name="Wilson R.J."/>
            <person name="Serrano M.G."/>
            <person name="Buck G."/>
            <person name="Lee V."/>
            <person name="Wang Y."/>
            <person name="Carvalho R."/>
            <person name="Voegtly L."/>
            <person name="Shi R."/>
            <person name="Duckworth R."/>
            <person name="Johnson A."/>
            <person name="Loviza R."/>
            <person name="Walstead R."/>
            <person name="Shah Z."/>
            <person name="Kiflezghi M."/>
            <person name="Wade K."/>
            <person name="Ball S.L."/>
            <person name="Bradley K.W."/>
            <person name="Asai D.J."/>
            <person name="Bowman C.A."/>
            <person name="Russell D.A."/>
            <person name="Pope W.H."/>
            <person name="Jacobs-Sera D."/>
            <person name="Hendrix R.W."/>
            <person name="Hatfull G.F."/>
        </authorList>
    </citation>
    <scope>NUCLEOTIDE SEQUENCE [LARGE SCALE GENOMIC DNA]</scope>
    <source>
        <strain evidence="2 3">DSM 27648</strain>
    </source>
</reference>
<evidence type="ECO:0000313" key="3">
    <source>
        <dbReference type="Proteomes" id="UP000064967"/>
    </source>
</evidence>
<gene>
    <name evidence="2" type="ORF">AKJ09_05700</name>
</gene>
<feature type="compositionally biased region" description="Polar residues" evidence="1">
    <location>
        <begin position="34"/>
        <end position="45"/>
    </location>
</feature>
<keyword evidence="3" id="KW-1185">Reference proteome</keyword>
<accession>A0A0K1Q069</accession>
<proteinExistence type="predicted"/>
<dbReference type="Proteomes" id="UP000064967">
    <property type="component" value="Chromosome"/>
</dbReference>
<protein>
    <submittedName>
        <fullName evidence="2">Uncharacterized protein</fullName>
    </submittedName>
</protein>
<evidence type="ECO:0000313" key="2">
    <source>
        <dbReference type="EMBL" id="AKU99036.1"/>
    </source>
</evidence>
<feature type="region of interest" description="Disordered" evidence="1">
    <location>
        <begin position="1"/>
        <end position="45"/>
    </location>
</feature>
<sequence length="45" mass="4304">MAFAHGSANRKPLGGTAADAGSEADEASIGASKRPSNSASVLASS</sequence>
<organism evidence="2 3">
    <name type="scientific">Labilithrix luteola</name>
    <dbReference type="NCBI Taxonomy" id="1391654"/>
    <lineage>
        <taxon>Bacteria</taxon>
        <taxon>Pseudomonadati</taxon>
        <taxon>Myxococcota</taxon>
        <taxon>Polyangia</taxon>
        <taxon>Polyangiales</taxon>
        <taxon>Labilitrichaceae</taxon>
        <taxon>Labilithrix</taxon>
    </lineage>
</organism>
<dbReference type="EMBL" id="CP012333">
    <property type="protein sequence ID" value="AKU99036.1"/>
    <property type="molecule type" value="Genomic_DNA"/>
</dbReference>
<evidence type="ECO:0000256" key="1">
    <source>
        <dbReference type="SAM" id="MobiDB-lite"/>
    </source>
</evidence>
<dbReference type="KEGG" id="llu:AKJ09_05700"/>